<proteinExistence type="predicted"/>
<dbReference type="OrthoDB" id="9873353at2"/>
<name>A0A4Q4KJ77_9FLAO</name>
<evidence type="ECO:0000313" key="1">
    <source>
        <dbReference type="EMBL" id="RYM33321.1"/>
    </source>
</evidence>
<gene>
    <name evidence="1" type="ORF">ERX46_10275</name>
</gene>
<keyword evidence="2" id="KW-1185">Reference proteome</keyword>
<organism evidence="1 2">
    <name type="scientific">Brumimicrobium glaciale</name>
    <dbReference type="NCBI Taxonomy" id="200475"/>
    <lineage>
        <taxon>Bacteria</taxon>
        <taxon>Pseudomonadati</taxon>
        <taxon>Bacteroidota</taxon>
        <taxon>Flavobacteriia</taxon>
        <taxon>Flavobacteriales</taxon>
        <taxon>Crocinitomicaceae</taxon>
        <taxon>Brumimicrobium</taxon>
    </lineage>
</organism>
<reference evidence="1 2" key="1">
    <citation type="submission" date="2019-02" db="EMBL/GenBank/DDBJ databases">
        <title>Genome sequence of the sea-ice species Brumimicrobium glaciale.</title>
        <authorList>
            <person name="Bowman J.P."/>
        </authorList>
    </citation>
    <scope>NUCLEOTIDE SEQUENCE [LARGE SCALE GENOMIC DNA]</scope>
    <source>
        <strain evidence="1 2">IC156</strain>
    </source>
</reference>
<sequence>MKGIILFIIIVPLLLACKKIPVRSSFEIELISVNNDSVIVNQGIELDYNGVHKFKYFYNSDVELNTIYVQLVKNPNMRVDGIDEARITPKLTSDSESG</sequence>
<protein>
    <submittedName>
        <fullName evidence="1">Uncharacterized protein</fullName>
    </submittedName>
</protein>
<comment type="caution">
    <text evidence="1">The sequence shown here is derived from an EMBL/GenBank/DDBJ whole genome shotgun (WGS) entry which is preliminary data.</text>
</comment>
<dbReference type="Proteomes" id="UP000293952">
    <property type="component" value="Unassembled WGS sequence"/>
</dbReference>
<dbReference type="EMBL" id="SETE01000004">
    <property type="protein sequence ID" value="RYM33321.1"/>
    <property type="molecule type" value="Genomic_DNA"/>
</dbReference>
<accession>A0A4Q4KJ77</accession>
<dbReference type="PROSITE" id="PS51257">
    <property type="entry name" value="PROKAR_LIPOPROTEIN"/>
    <property type="match status" value="1"/>
</dbReference>
<dbReference type="RefSeq" id="WP_130093782.1">
    <property type="nucleotide sequence ID" value="NZ_SETE01000004.1"/>
</dbReference>
<evidence type="ECO:0000313" key="2">
    <source>
        <dbReference type="Proteomes" id="UP000293952"/>
    </source>
</evidence>
<dbReference type="AlphaFoldDB" id="A0A4Q4KJ77"/>